<name>A0A6V7CDM4_9XANT</name>
<accession>A0A6V7CDM4</accession>
<dbReference type="InterPro" id="IPR001387">
    <property type="entry name" value="Cro/C1-type_HTH"/>
</dbReference>
<dbReference type="SUPFAM" id="SSF47413">
    <property type="entry name" value="lambda repressor-like DNA-binding domains"/>
    <property type="match status" value="1"/>
</dbReference>
<dbReference type="Gene3D" id="1.10.260.40">
    <property type="entry name" value="lambda repressor-like DNA-binding domains"/>
    <property type="match status" value="1"/>
</dbReference>
<protein>
    <recommendedName>
        <fullName evidence="1">HTH cro/C1-type domain-containing protein</fullName>
    </recommendedName>
</protein>
<dbReference type="GO" id="GO:0003677">
    <property type="term" value="F:DNA binding"/>
    <property type="evidence" value="ECO:0007669"/>
    <property type="project" value="InterPro"/>
</dbReference>
<dbReference type="EMBL" id="LR828261">
    <property type="protein sequence ID" value="CAD0313866.1"/>
    <property type="molecule type" value="Genomic_DNA"/>
</dbReference>
<dbReference type="InterPro" id="IPR010982">
    <property type="entry name" value="Lambda_DNA-bd_dom_sf"/>
</dbReference>
<dbReference type="RefSeq" id="WP_180336617.1">
    <property type="nucleotide sequence ID" value="NZ_CP098604.1"/>
</dbReference>
<gene>
    <name evidence="2" type="ORF">CFBP2533_11880</name>
</gene>
<dbReference type="CDD" id="cd00093">
    <property type="entry name" value="HTH_XRE"/>
    <property type="match status" value="1"/>
</dbReference>
<feature type="domain" description="HTH cro/C1-type" evidence="1">
    <location>
        <begin position="16"/>
        <end position="74"/>
    </location>
</feature>
<dbReference type="InterPro" id="IPR000327">
    <property type="entry name" value="POU_dom"/>
</dbReference>
<dbReference type="AlphaFoldDB" id="A0A6V7CDM4"/>
<dbReference type="GO" id="GO:0003700">
    <property type="term" value="F:DNA-binding transcription factor activity"/>
    <property type="evidence" value="ECO:0007669"/>
    <property type="project" value="InterPro"/>
</dbReference>
<reference evidence="2" key="1">
    <citation type="submission" date="2020-07" db="EMBL/GenBank/DDBJ databases">
        <authorList>
            <person name="Pothier F. J."/>
        </authorList>
    </citation>
    <scope>NUCLEOTIDE SEQUENCE</scope>
    <source>
        <strain evidence="2">CFBP 2533</strain>
    </source>
</reference>
<sequence length="117" mass="12524">MSTPQPDILSLFAARLKARRLAIGLVQQDLGVALGLESRIAQARISRYETGTHVPDLKTALDLAEALGVSLSSLVAESDRLGQIIELVRQLPEGQQEELAKHLSALAASSPSKAEKE</sequence>
<dbReference type="EMBL" id="LR828261">
    <property type="protein sequence ID" value="CAD0313874.1"/>
    <property type="molecule type" value="Genomic_DNA"/>
</dbReference>
<dbReference type="SMART" id="SM00530">
    <property type="entry name" value="HTH_XRE"/>
    <property type="match status" value="1"/>
</dbReference>
<organism evidence="2">
    <name type="scientific">Xanthomonas hortorum pv. pelargonii</name>
    <dbReference type="NCBI Taxonomy" id="453602"/>
    <lineage>
        <taxon>Bacteria</taxon>
        <taxon>Pseudomonadati</taxon>
        <taxon>Pseudomonadota</taxon>
        <taxon>Gammaproteobacteria</taxon>
        <taxon>Lysobacterales</taxon>
        <taxon>Lysobacteraceae</taxon>
        <taxon>Xanthomonas</taxon>
    </lineage>
</organism>
<proteinExistence type="predicted"/>
<evidence type="ECO:0000313" key="2">
    <source>
        <dbReference type="EMBL" id="CAD0313866.1"/>
    </source>
</evidence>
<dbReference type="PROSITE" id="PS50943">
    <property type="entry name" value="HTH_CROC1"/>
    <property type="match status" value="1"/>
</dbReference>
<dbReference type="Pfam" id="PF01381">
    <property type="entry name" value="HTH_3"/>
    <property type="match status" value="1"/>
</dbReference>
<dbReference type="SMART" id="SM00352">
    <property type="entry name" value="POU"/>
    <property type="match status" value="1"/>
</dbReference>
<evidence type="ECO:0000259" key="1">
    <source>
        <dbReference type="PROSITE" id="PS50943"/>
    </source>
</evidence>